<feature type="compositionally biased region" description="Basic and acidic residues" evidence="1">
    <location>
        <begin position="15"/>
        <end position="26"/>
    </location>
</feature>
<dbReference type="Proteomes" id="UP001165082">
    <property type="component" value="Unassembled WGS sequence"/>
</dbReference>
<dbReference type="AlphaFoldDB" id="A0A9W7E5P2"/>
<sequence>MPFGSPNIFKRKAKKTSEETSEDTTKTDATTPPPPPIDSPNKVDAYLSPSKSSVPSYPAPTPPSTTGSLDFRREAARLERTLKGLAKSEAAPSWLKPVLQALG</sequence>
<keyword evidence="3" id="KW-1185">Reference proteome</keyword>
<evidence type="ECO:0000256" key="1">
    <source>
        <dbReference type="SAM" id="MobiDB-lite"/>
    </source>
</evidence>
<protein>
    <submittedName>
        <fullName evidence="2">Uncharacterized protein</fullName>
    </submittedName>
</protein>
<comment type="caution">
    <text evidence="2">The sequence shown here is derived from an EMBL/GenBank/DDBJ whole genome shotgun (WGS) entry which is preliminary data.</text>
</comment>
<feature type="region of interest" description="Disordered" evidence="1">
    <location>
        <begin position="1"/>
        <end position="72"/>
    </location>
</feature>
<organism evidence="2 3">
    <name type="scientific">Triparma retinervis</name>
    <dbReference type="NCBI Taxonomy" id="2557542"/>
    <lineage>
        <taxon>Eukaryota</taxon>
        <taxon>Sar</taxon>
        <taxon>Stramenopiles</taxon>
        <taxon>Ochrophyta</taxon>
        <taxon>Bolidophyceae</taxon>
        <taxon>Parmales</taxon>
        <taxon>Triparmaceae</taxon>
        <taxon>Triparma</taxon>
    </lineage>
</organism>
<reference evidence="2" key="1">
    <citation type="submission" date="2022-07" db="EMBL/GenBank/DDBJ databases">
        <title>Genome analysis of Parmales, a sister group of diatoms, reveals the evolutionary specialization of diatoms from phago-mixotrophs to photoautotrophs.</title>
        <authorList>
            <person name="Ban H."/>
            <person name="Sato S."/>
            <person name="Yoshikawa S."/>
            <person name="Kazumasa Y."/>
            <person name="Nakamura Y."/>
            <person name="Ichinomiya M."/>
            <person name="Saitoh K."/>
            <person name="Sato N."/>
            <person name="Blanc-Mathieu R."/>
            <person name="Endo H."/>
            <person name="Kuwata A."/>
            <person name="Ogata H."/>
        </authorList>
    </citation>
    <scope>NUCLEOTIDE SEQUENCE</scope>
</reference>
<proteinExistence type="predicted"/>
<evidence type="ECO:0000313" key="2">
    <source>
        <dbReference type="EMBL" id="GMH66588.1"/>
    </source>
</evidence>
<evidence type="ECO:0000313" key="3">
    <source>
        <dbReference type="Proteomes" id="UP001165082"/>
    </source>
</evidence>
<gene>
    <name evidence="2" type="ORF">TrRE_jg1955</name>
</gene>
<dbReference type="EMBL" id="BRXZ01001253">
    <property type="protein sequence ID" value="GMH66588.1"/>
    <property type="molecule type" value="Genomic_DNA"/>
</dbReference>
<feature type="non-terminal residue" evidence="2">
    <location>
        <position position="103"/>
    </location>
</feature>
<accession>A0A9W7E5P2</accession>
<name>A0A9W7E5P2_9STRA</name>